<dbReference type="EMBL" id="CP116942">
    <property type="protein sequence ID" value="WCO66207.1"/>
    <property type="molecule type" value="Genomic_DNA"/>
</dbReference>
<dbReference type="SUPFAM" id="SSF54637">
    <property type="entry name" value="Thioesterase/thiol ester dehydrase-isomerase"/>
    <property type="match status" value="2"/>
</dbReference>
<accession>A0AAE9Y4L0</accession>
<dbReference type="GO" id="GO:0016790">
    <property type="term" value="F:thiolester hydrolase activity"/>
    <property type="evidence" value="ECO:0007669"/>
    <property type="project" value="InterPro"/>
</dbReference>
<dbReference type="Pfam" id="PF01643">
    <property type="entry name" value="Acyl-ACP_TE"/>
    <property type="match status" value="1"/>
</dbReference>
<feature type="domain" description="Acyl-ACP thioesterase N-terminal hotdog" evidence="1">
    <location>
        <begin position="16"/>
        <end position="136"/>
    </location>
</feature>
<dbReference type="InterPro" id="IPR029069">
    <property type="entry name" value="HotDog_dom_sf"/>
</dbReference>
<protein>
    <submittedName>
        <fullName evidence="2">Thioesterase</fullName>
    </submittedName>
</protein>
<dbReference type="KEGG" id="ima:PO878_17025"/>
<evidence type="ECO:0000259" key="1">
    <source>
        <dbReference type="Pfam" id="PF01643"/>
    </source>
</evidence>
<dbReference type="GO" id="GO:0006633">
    <property type="term" value="P:fatty acid biosynthetic process"/>
    <property type="evidence" value="ECO:0007669"/>
    <property type="project" value="InterPro"/>
</dbReference>
<dbReference type="InterPro" id="IPR002864">
    <property type="entry name" value="Acyl-ACP_thioesterase_NHD"/>
</dbReference>
<name>A0AAE9Y4L0_9ACTN</name>
<dbReference type="RefSeq" id="WP_272735731.1">
    <property type="nucleotide sequence ID" value="NZ_CP116942.1"/>
</dbReference>
<dbReference type="Proteomes" id="UP001216390">
    <property type="component" value="Chromosome"/>
</dbReference>
<dbReference type="AlphaFoldDB" id="A0AAE9Y4L0"/>
<keyword evidence="3" id="KW-1185">Reference proteome</keyword>
<reference evidence="2" key="1">
    <citation type="submission" date="2023-01" db="EMBL/GenBank/DDBJ databases">
        <title>The diversity of Class Acidimicrobiia in South China Sea sediment environments and the proposal of Iamia marina sp. nov., a novel species of the genus Iamia.</title>
        <authorList>
            <person name="He Y."/>
            <person name="Tian X."/>
        </authorList>
    </citation>
    <scope>NUCLEOTIDE SEQUENCE</scope>
    <source>
        <strain evidence="2">DSM 19957</strain>
    </source>
</reference>
<gene>
    <name evidence="2" type="ORF">PO878_17025</name>
</gene>
<dbReference type="Gene3D" id="3.10.129.10">
    <property type="entry name" value="Hotdog Thioesterase"/>
    <property type="match status" value="1"/>
</dbReference>
<proteinExistence type="predicted"/>
<evidence type="ECO:0000313" key="3">
    <source>
        <dbReference type="Proteomes" id="UP001216390"/>
    </source>
</evidence>
<evidence type="ECO:0000313" key="2">
    <source>
        <dbReference type="EMBL" id="WCO66207.1"/>
    </source>
</evidence>
<organism evidence="2 3">
    <name type="scientific">Iamia majanohamensis</name>
    <dbReference type="NCBI Taxonomy" id="467976"/>
    <lineage>
        <taxon>Bacteria</taxon>
        <taxon>Bacillati</taxon>
        <taxon>Actinomycetota</taxon>
        <taxon>Acidimicrobiia</taxon>
        <taxon>Acidimicrobiales</taxon>
        <taxon>Iamiaceae</taxon>
        <taxon>Iamia</taxon>
    </lineage>
</organism>
<sequence>MVEPVAFVPVPERGRTYTGRRRVRWGDVDRHGRLRLDALARHLQDVANDDTRDLGHDHTAPWVVRRTTIAVEVPPALGEVLELTTFGGGLGSRWAERRTSVRGDGGGRVEAASVWISVDRTTGRPARLTEEFLAAYGASAGDRRIDARLHHPPPPAGADRRPWPLRSTDHDPLGHVNNAATWEPVEDELDRRGVVPAWAEVEYGDAIGPRDEVTLVSDRDAAGTVRTWLTVDGRVRASAVVHPPT</sequence>